<dbReference type="CDD" id="cd09272">
    <property type="entry name" value="RNase_HI_RT_Ty1"/>
    <property type="match status" value="1"/>
</dbReference>
<reference evidence="5" key="1">
    <citation type="journal article" date="2023" name="GigaByte">
        <title>Genome assembly of the bearded iris, Iris pallida Lam.</title>
        <authorList>
            <person name="Bruccoleri R.E."/>
            <person name="Oakeley E.J."/>
            <person name="Faust A.M.E."/>
            <person name="Altorfer M."/>
            <person name="Dessus-Babus S."/>
            <person name="Burckhardt D."/>
            <person name="Oertli M."/>
            <person name="Naumann U."/>
            <person name="Petersen F."/>
            <person name="Wong J."/>
        </authorList>
    </citation>
    <scope>NUCLEOTIDE SEQUENCE</scope>
    <source>
        <strain evidence="5">GSM-AAB239-AS_SAM_17_03QT</strain>
    </source>
</reference>
<dbReference type="GO" id="GO:0046872">
    <property type="term" value="F:metal ion binding"/>
    <property type="evidence" value="ECO:0007669"/>
    <property type="project" value="UniProtKB-KW"/>
</dbReference>
<evidence type="ECO:0000256" key="3">
    <source>
        <dbReference type="SAM" id="MobiDB-lite"/>
    </source>
</evidence>
<protein>
    <recommendedName>
        <fullName evidence="4">Integrase catalytic domain-containing protein</fullName>
    </recommendedName>
</protein>
<feature type="domain" description="Integrase catalytic" evidence="4">
    <location>
        <begin position="26"/>
        <end position="201"/>
    </location>
</feature>
<evidence type="ECO:0000259" key="4">
    <source>
        <dbReference type="PROSITE" id="PS50994"/>
    </source>
</evidence>
<evidence type="ECO:0000313" key="5">
    <source>
        <dbReference type="EMBL" id="KAJ6791495.1"/>
    </source>
</evidence>
<organism evidence="5 6">
    <name type="scientific">Iris pallida</name>
    <name type="common">Sweet iris</name>
    <dbReference type="NCBI Taxonomy" id="29817"/>
    <lineage>
        <taxon>Eukaryota</taxon>
        <taxon>Viridiplantae</taxon>
        <taxon>Streptophyta</taxon>
        <taxon>Embryophyta</taxon>
        <taxon>Tracheophyta</taxon>
        <taxon>Spermatophyta</taxon>
        <taxon>Magnoliopsida</taxon>
        <taxon>Liliopsida</taxon>
        <taxon>Asparagales</taxon>
        <taxon>Iridaceae</taxon>
        <taxon>Iridoideae</taxon>
        <taxon>Irideae</taxon>
        <taxon>Iris</taxon>
    </lineage>
</organism>
<keyword evidence="6" id="KW-1185">Reference proteome</keyword>
<dbReference type="GO" id="GO:0003676">
    <property type="term" value="F:nucleic acid binding"/>
    <property type="evidence" value="ECO:0007669"/>
    <property type="project" value="InterPro"/>
</dbReference>
<dbReference type="SUPFAM" id="SSF53098">
    <property type="entry name" value="Ribonuclease H-like"/>
    <property type="match status" value="1"/>
</dbReference>
<keyword evidence="2" id="KW-0378">Hydrolase</keyword>
<dbReference type="PANTHER" id="PTHR42648:SF20">
    <property type="entry name" value="RNA-DIRECTED DNA POLYMERASE"/>
    <property type="match status" value="1"/>
</dbReference>
<dbReference type="EMBL" id="JANAVB010044419">
    <property type="protein sequence ID" value="KAJ6791495.1"/>
    <property type="molecule type" value="Genomic_DNA"/>
</dbReference>
<evidence type="ECO:0000256" key="1">
    <source>
        <dbReference type="ARBA" id="ARBA00022723"/>
    </source>
</evidence>
<dbReference type="InterPro" id="IPR012337">
    <property type="entry name" value="RNaseH-like_sf"/>
</dbReference>
<dbReference type="InterPro" id="IPR001584">
    <property type="entry name" value="Integrase_cat-core"/>
</dbReference>
<dbReference type="GO" id="GO:0015074">
    <property type="term" value="P:DNA integration"/>
    <property type="evidence" value="ECO:0007669"/>
    <property type="project" value="InterPro"/>
</dbReference>
<dbReference type="InterPro" id="IPR057670">
    <property type="entry name" value="SH3_retrovirus"/>
</dbReference>
<dbReference type="InterPro" id="IPR043502">
    <property type="entry name" value="DNA/RNA_pol_sf"/>
</dbReference>
<feature type="compositionally biased region" description="Low complexity" evidence="3">
    <location>
        <begin position="282"/>
        <end position="296"/>
    </location>
</feature>
<feature type="region of interest" description="Disordered" evidence="3">
    <location>
        <begin position="282"/>
        <end position="307"/>
    </location>
</feature>
<keyword evidence="1" id="KW-0479">Metal-binding</keyword>
<feature type="compositionally biased region" description="Polar residues" evidence="3">
    <location>
        <begin position="297"/>
        <end position="307"/>
    </location>
</feature>
<dbReference type="Proteomes" id="UP001140949">
    <property type="component" value="Unassembled WGS sequence"/>
</dbReference>
<proteinExistence type="predicted"/>
<dbReference type="PANTHER" id="PTHR42648">
    <property type="entry name" value="TRANSPOSASE, PUTATIVE-RELATED"/>
    <property type="match status" value="1"/>
</dbReference>
<dbReference type="AlphaFoldDB" id="A0AAX6DID0"/>
<dbReference type="Gene3D" id="3.30.420.10">
    <property type="entry name" value="Ribonuclease H-like superfamily/Ribonuclease H"/>
    <property type="match status" value="1"/>
</dbReference>
<dbReference type="Pfam" id="PF25597">
    <property type="entry name" value="SH3_retrovirus"/>
    <property type="match status" value="1"/>
</dbReference>
<sequence>MMNLDLIPKTPIDDEHKCEICVQAKHTRLPFKSVYRDSELLELIHSDVCDSNRVLTRGGRKYFVTFIDDHSKYCYTYLLKTKDEVLDRFKVYKSEAENQLDRKIKILRSDRGGEYTSNEMTNFCEEHGIIHEVTAPYSPQSNGVAERKNRTLLDMVNAMLLSSDAPDNLWGEALLSACYILNRIPNKTNDKTPYELWKGRTPRINYLKVWGCLAKVGIPEPKKRKIGPKTVDAVFIGYALDSNANRFLVTHSEVNEISNNTIIEARDAVYFENIFPFNDRTPLSSSNPSLTPSTSSHDQMPNSQSGQVIELRRSKRERIEKNLGEGFFTFLIEGDPSTYEEAISSPDAPFWKEAINNEYNSIMENNTWFLADLPLGSKPIGCKWIFKKKLRADGTIEKYKARLVAKGFTQKKGLDYFDTYSPVARISSIRTLLALASIHDMLIHQMDVKTAFLNGDLEEEIYMEQPEGFIAKGQEKKVCRLVKSLYGLKQAPKQWHNKFDKVIVEFGFVPNEYDKCLYSKNTNESCVILCLYVDDILILGSSLELINNIKNYLSNQFDMKDLGEANLILGMQVSKRKEGYTLSLAHSIEKMLRKFEYFDKKPALTPYDSNVVLKKNEGSPIEQHRYSQMIGSLMYITNRTRPDIAFAIGRLSRYTSNPNQSHWTALDRVFRYLKGTLDYKLHYSRHPDIIEGYSDANWVTDSHDVKSTTGYVFTLVGAAISWGSCKQTIIARSTMDSEMIALDTTCTEAEWLRNLVMHIPISVHHVLAIFINCDNKSVIELLKHDSVNAKMNRHLQLRFKSIKSLLGKYVVLDYIKSEKNLADHLTKGLSRTLILESSRGMGLSP</sequence>
<dbReference type="SUPFAM" id="SSF56672">
    <property type="entry name" value="DNA/RNA polymerases"/>
    <property type="match status" value="1"/>
</dbReference>
<name>A0AAX6DID0_IRIPA</name>
<dbReference type="InterPro" id="IPR013103">
    <property type="entry name" value="RVT_2"/>
</dbReference>
<dbReference type="InterPro" id="IPR039537">
    <property type="entry name" value="Retrotran_Ty1/copia-like"/>
</dbReference>
<dbReference type="InterPro" id="IPR036397">
    <property type="entry name" value="RNaseH_sf"/>
</dbReference>
<evidence type="ECO:0000256" key="2">
    <source>
        <dbReference type="ARBA" id="ARBA00022801"/>
    </source>
</evidence>
<dbReference type="Pfam" id="PF00665">
    <property type="entry name" value="rve"/>
    <property type="match status" value="1"/>
</dbReference>
<dbReference type="Pfam" id="PF07727">
    <property type="entry name" value="RVT_2"/>
    <property type="match status" value="1"/>
</dbReference>
<gene>
    <name evidence="5" type="ORF">M6B38_245110</name>
</gene>
<dbReference type="PROSITE" id="PS50994">
    <property type="entry name" value="INTEGRASE"/>
    <property type="match status" value="1"/>
</dbReference>
<reference evidence="5" key="2">
    <citation type="submission" date="2023-04" db="EMBL/GenBank/DDBJ databases">
        <authorList>
            <person name="Bruccoleri R.E."/>
            <person name="Oakeley E.J."/>
            <person name="Faust A.-M."/>
            <person name="Dessus-Babus S."/>
            <person name="Altorfer M."/>
            <person name="Burckhardt D."/>
            <person name="Oertli M."/>
            <person name="Naumann U."/>
            <person name="Petersen F."/>
            <person name="Wong J."/>
        </authorList>
    </citation>
    <scope>NUCLEOTIDE SEQUENCE</scope>
    <source>
        <strain evidence="5">GSM-AAB239-AS_SAM_17_03QT</strain>
        <tissue evidence="5">Leaf</tissue>
    </source>
</reference>
<comment type="caution">
    <text evidence="5">The sequence shown here is derived from an EMBL/GenBank/DDBJ whole genome shotgun (WGS) entry which is preliminary data.</text>
</comment>
<evidence type="ECO:0000313" key="6">
    <source>
        <dbReference type="Proteomes" id="UP001140949"/>
    </source>
</evidence>
<accession>A0AAX6DID0</accession>
<dbReference type="GO" id="GO:0016787">
    <property type="term" value="F:hydrolase activity"/>
    <property type="evidence" value="ECO:0007669"/>
    <property type="project" value="UniProtKB-KW"/>
</dbReference>